<keyword evidence="5 9" id="KW-0812">Transmembrane</keyword>
<evidence type="ECO:0000256" key="8">
    <source>
        <dbReference type="SAM" id="MobiDB-lite"/>
    </source>
</evidence>
<keyword evidence="6 9" id="KW-1133">Transmembrane helix</keyword>
<feature type="transmembrane region" description="Helical" evidence="9">
    <location>
        <begin position="359"/>
        <end position="376"/>
    </location>
</feature>
<dbReference type="FunFam" id="1.10.287.570:FF:000001">
    <property type="entry name" value="Anion exchange protein"/>
    <property type="match status" value="1"/>
</dbReference>
<evidence type="ECO:0000313" key="11">
    <source>
        <dbReference type="EMBL" id="CEM48287.1"/>
    </source>
</evidence>
<feature type="domain" description="Bicarbonate transporter-like transmembrane" evidence="10">
    <location>
        <begin position="86"/>
        <end position="255"/>
    </location>
</feature>
<feature type="transmembrane region" description="Helical" evidence="9">
    <location>
        <begin position="169"/>
        <end position="191"/>
    </location>
</feature>
<comment type="subcellular location">
    <subcellularLocation>
        <location evidence="1">Cell membrane</location>
        <topology evidence="1">Multi-pass membrane protein</topology>
    </subcellularLocation>
</comment>
<feature type="transmembrane region" description="Helical" evidence="9">
    <location>
        <begin position="232"/>
        <end position="253"/>
    </location>
</feature>
<dbReference type="InterPro" id="IPR003020">
    <property type="entry name" value="HCO3_transpt_euk"/>
</dbReference>
<dbReference type="GO" id="GO:0005452">
    <property type="term" value="F:solute:inorganic anion antiporter activity"/>
    <property type="evidence" value="ECO:0007669"/>
    <property type="project" value="InterPro"/>
</dbReference>
<feature type="transmembrane region" description="Helical" evidence="9">
    <location>
        <begin position="737"/>
        <end position="755"/>
    </location>
</feature>
<feature type="domain" description="Bicarbonate transporter-like transmembrane" evidence="10">
    <location>
        <begin position="655"/>
        <end position="793"/>
    </location>
</feature>
<name>A0A0G4HUZ2_9ALVE</name>
<evidence type="ECO:0000256" key="6">
    <source>
        <dbReference type="ARBA" id="ARBA00022989"/>
    </source>
</evidence>
<comment type="similarity">
    <text evidence="2">Belongs to the anion exchanger (TC 2.A.31) family.</text>
</comment>
<dbReference type="InterPro" id="IPR011531">
    <property type="entry name" value="HCO3_transpt-like_TM_dom"/>
</dbReference>
<dbReference type="PRINTS" id="PR01231">
    <property type="entry name" value="HCO3TRNSPORT"/>
</dbReference>
<evidence type="ECO:0000259" key="10">
    <source>
        <dbReference type="Pfam" id="PF00955"/>
    </source>
</evidence>
<evidence type="ECO:0000256" key="1">
    <source>
        <dbReference type="ARBA" id="ARBA00004651"/>
    </source>
</evidence>
<feature type="transmembrane region" description="Helical" evidence="9">
    <location>
        <begin position="109"/>
        <end position="131"/>
    </location>
</feature>
<feature type="compositionally biased region" description="Polar residues" evidence="8">
    <location>
        <begin position="576"/>
        <end position="587"/>
    </location>
</feature>
<dbReference type="EMBL" id="CDMZ01003983">
    <property type="protein sequence ID" value="CEM48287.1"/>
    <property type="molecule type" value="Genomic_DNA"/>
</dbReference>
<feature type="region of interest" description="Disordered" evidence="8">
    <location>
        <begin position="470"/>
        <end position="607"/>
    </location>
</feature>
<organism evidence="11">
    <name type="scientific">Chromera velia CCMP2878</name>
    <dbReference type="NCBI Taxonomy" id="1169474"/>
    <lineage>
        <taxon>Eukaryota</taxon>
        <taxon>Sar</taxon>
        <taxon>Alveolata</taxon>
        <taxon>Colpodellida</taxon>
        <taxon>Chromeraceae</taxon>
        <taxon>Chromera</taxon>
    </lineage>
</organism>
<feature type="transmembrane region" description="Helical" evidence="9">
    <location>
        <begin position="397"/>
        <end position="421"/>
    </location>
</feature>
<feature type="transmembrane region" description="Helical" evidence="9">
    <location>
        <begin position="265"/>
        <end position="282"/>
    </location>
</feature>
<dbReference type="VEuPathDB" id="CryptoDB:Cvel_32071"/>
<protein>
    <recommendedName>
        <fullName evidence="10">Bicarbonate transporter-like transmembrane domain-containing protein</fullName>
    </recommendedName>
</protein>
<feature type="compositionally biased region" description="Basic and acidic residues" evidence="8">
    <location>
        <begin position="512"/>
        <end position="532"/>
    </location>
</feature>
<feature type="transmembrane region" description="Helical" evidence="9">
    <location>
        <begin position="761"/>
        <end position="781"/>
    </location>
</feature>
<dbReference type="PhylomeDB" id="A0A0G4HUZ2"/>
<keyword evidence="7 9" id="KW-0472">Membrane</keyword>
<proteinExistence type="inferred from homology"/>
<keyword evidence="3" id="KW-0813">Transport</keyword>
<dbReference type="PANTHER" id="PTHR11453:SF127">
    <property type="entry name" value="SOLUTE CARRIER FAMILY 4 MEMBER 11"/>
    <property type="match status" value="1"/>
</dbReference>
<dbReference type="GO" id="GO:0005886">
    <property type="term" value="C:plasma membrane"/>
    <property type="evidence" value="ECO:0007669"/>
    <property type="project" value="UniProtKB-SubCell"/>
</dbReference>
<dbReference type="Gene3D" id="1.10.287.570">
    <property type="entry name" value="Helical hairpin bin"/>
    <property type="match status" value="1"/>
</dbReference>
<evidence type="ECO:0000256" key="5">
    <source>
        <dbReference type="ARBA" id="ARBA00022692"/>
    </source>
</evidence>
<evidence type="ECO:0000256" key="7">
    <source>
        <dbReference type="ARBA" id="ARBA00023136"/>
    </source>
</evidence>
<reference evidence="11" key="1">
    <citation type="submission" date="2014-11" db="EMBL/GenBank/DDBJ databases">
        <authorList>
            <person name="Otto D Thomas"/>
            <person name="Naeem Raeece"/>
        </authorList>
    </citation>
    <scope>NUCLEOTIDE SEQUENCE</scope>
</reference>
<gene>
    <name evidence="11" type="ORF">Cvel_32071</name>
</gene>
<dbReference type="PANTHER" id="PTHR11453">
    <property type="entry name" value="ANION EXCHANGE PROTEIN"/>
    <property type="match status" value="1"/>
</dbReference>
<sequence length="795" mass="87881">MRSAFGSERDEALSGGTHGRTVHAHMRFDLDGMGFEGRSDLRSDIRTEVPADETQTRQMGAGSCASTDAPAKFDDDFERIPLCVPCGWGLAEDIKRKAPWYWSDFRDGFSWKCLSTVLYLFWGCIANAVAFGSVLEAGTGGEMGAAETLIGTAVFGILYPLMCGQPLTLMGATGPIVSYIITLKALGSVVGAKFLPFYAWSGIFLSGFLFFTAMFSVSNLIKTVTRFTEELFSVLVSVIFIKEGLQYFVDLFMKTDKVSHGEAKAGLIVGVVTFFTAVTILHSRNGIYFNQWVRNRMADFAPVVAITVGIGLSWFLIGKYGIAQVDLDFLKMDRGVTQTTLGTAVRPWLVDLWDIPDDGIRLAAVGGFLGFILIYFDQNITVRLVNARDHKLKKGAGYDLDMFTLCICTVLLSIFGCPWMVSATVPSLNHVRSLTIFGNETPQQSEVDPRNELNSKVVLENIRAVVSPDELARNGEYSPRNSEPEMAVSELGNQDRDREAPHVPLHPCTQQTERKITEDGEQEHSSETRSGEEDADQEQQQEHPTESPTVPTELPLPPQDPPLHGGAFTAHPSRPNDPNESATQQNDPEVPPPAYTHTVRAFSSSGSDWAPPVLPTVPPRASRHVRRNNSARLIRSIHEQVSSAAAALGLPVGTGITGCVEQRLTAFSIHLLLLLSLLFARPLLAGIPMAALRGLLLYSGWTNLAGNEFWERLALPFTDKRKRPNKSYAKVQPLRKAHLWTFFQVALLVLIIVIMRSPVSFIFPVIIFLLHPIRLALGRWFSFNRFDLEKLDSAF</sequence>
<evidence type="ECO:0000256" key="4">
    <source>
        <dbReference type="ARBA" id="ARBA00022475"/>
    </source>
</evidence>
<dbReference type="AlphaFoldDB" id="A0A0G4HUZ2"/>
<feature type="transmembrane region" description="Helical" evidence="9">
    <location>
        <begin position="197"/>
        <end position="220"/>
    </location>
</feature>
<evidence type="ECO:0000256" key="2">
    <source>
        <dbReference type="ARBA" id="ARBA00010993"/>
    </source>
</evidence>
<evidence type="ECO:0000256" key="3">
    <source>
        <dbReference type="ARBA" id="ARBA00022448"/>
    </source>
</evidence>
<feature type="domain" description="Bicarbonate transporter-like transmembrane" evidence="10">
    <location>
        <begin position="267"/>
        <end position="437"/>
    </location>
</feature>
<feature type="transmembrane region" description="Helical" evidence="9">
    <location>
        <begin position="303"/>
        <end position="322"/>
    </location>
</feature>
<accession>A0A0G4HUZ2</accession>
<evidence type="ECO:0000256" key="9">
    <source>
        <dbReference type="SAM" id="Phobius"/>
    </source>
</evidence>
<keyword evidence="4" id="KW-1003">Cell membrane</keyword>
<dbReference type="Pfam" id="PF00955">
    <property type="entry name" value="HCO3_cotransp"/>
    <property type="match status" value="3"/>
</dbReference>
<dbReference type="GO" id="GO:0050801">
    <property type="term" value="P:monoatomic ion homeostasis"/>
    <property type="evidence" value="ECO:0007669"/>
    <property type="project" value="TreeGrafter"/>
</dbReference>
<feature type="transmembrane region" description="Helical" evidence="9">
    <location>
        <begin position="143"/>
        <end position="162"/>
    </location>
</feature>
<dbReference type="GO" id="GO:0006820">
    <property type="term" value="P:monoatomic anion transport"/>
    <property type="evidence" value="ECO:0007669"/>
    <property type="project" value="InterPro"/>
</dbReference>